<evidence type="ECO:0000313" key="3">
    <source>
        <dbReference type="Proteomes" id="UP000288805"/>
    </source>
</evidence>
<dbReference type="KEGG" id="vvi:100264148"/>
<dbReference type="OMA" id="GAIEKTW"/>
<evidence type="ECO:0000256" key="1">
    <source>
        <dbReference type="SAM" id="MobiDB-lite"/>
    </source>
</evidence>
<accession>A0A438HAK1</accession>
<protein>
    <submittedName>
        <fullName evidence="2">Uncharacterized protein</fullName>
    </submittedName>
</protein>
<organism evidence="2 3">
    <name type="scientific">Vitis vinifera</name>
    <name type="common">Grape</name>
    <dbReference type="NCBI Taxonomy" id="29760"/>
    <lineage>
        <taxon>Eukaryota</taxon>
        <taxon>Viridiplantae</taxon>
        <taxon>Streptophyta</taxon>
        <taxon>Embryophyta</taxon>
        <taxon>Tracheophyta</taxon>
        <taxon>Spermatophyta</taxon>
        <taxon>Magnoliopsida</taxon>
        <taxon>eudicotyledons</taxon>
        <taxon>Gunneridae</taxon>
        <taxon>Pentapetalae</taxon>
        <taxon>rosids</taxon>
        <taxon>Vitales</taxon>
        <taxon>Vitaceae</taxon>
        <taxon>Viteae</taxon>
        <taxon>Vitis</taxon>
    </lineage>
</organism>
<dbReference type="OrthoDB" id="1731546at2759"/>
<comment type="caution">
    <text evidence="2">The sequence shown here is derived from an EMBL/GenBank/DDBJ whole genome shotgun (WGS) entry which is preliminary data.</text>
</comment>
<sequence length="136" mass="15366">MEESAKVQHVTKASSDQLLRKFAQAGGDDAPAKELRVVKRRKKSRRSREGHNRESPPNGSSGVVEKRSLLPPATRRSAALLLQLGIGRSQLRVRDLRNKSILGAIEKTWRRTIKGASKVLIERHYNQHKRLINEAM</sequence>
<dbReference type="EMBL" id="QGNW01000253">
    <property type="protein sequence ID" value="RVW81481.1"/>
    <property type="molecule type" value="Genomic_DNA"/>
</dbReference>
<dbReference type="Proteomes" id="UP000288805">
    <property type="component" value="Unassembled WGS sequence"/>
</dbReference>
<reference evidence="2 3" key="1">
    <citation type="journal article" date="2018" name="PLoS Genet.">
        <title>Population sequencing reveals clonal diversity and ancestral inbreeding in the grapevine cultivar Chardonnay.</title>
        <authorList>
            <person name="Roach M.J."/>
            <person name="Johnson D.L."/>
            <person name="Bohlmann J."/>
            <person name="van Vuuren H.J."/>
            <person name="Jones S.J."/>
            <person name="Pretorius I.S."/>
            <person name="Schmidt S.A."/>
            <person name="Borneman A.R."/>
        </authorList>
    </citation>
    <scope>NUCLEOTIDE SEQUENCE [LARGE SCALE GENOMIC DNA]</scope>
    <source>
        <strain evidence="3">cv. Chardonnay</strain>
        <tissue evidence="2">Leaf</tissue>
    </source>
</reference>
<dbReference type="PANTHER" id="PTHR36355:SF1">
    <property type="entry name" value="EXPRESSED PROTEIN"/>
    <property type="match status" value="1"/>
</dbReference>
<dbReference type="PANTHER" id="PTHR36355">
    <property type="entry name" value="EXPRESSED PROTEIN"/>
    <property type="match status" value="1"/>
</dbReference>
<proteinExistence type="predicted"/>
<gene>
    <name evidence="2" type="ORF">CK203_035201</name>
</gene>
<dbReference type="AlphaFoldDB" id="A0A438HAK1"/>
<name>A0A438HAK1_VITVI</name>
<feature type="region of interest" description="Disordered" evidence="1">
    <location>
        <begin position="23"/>
        <end position="69"/>
    </location>
</feature>
<evidence type="ECO:0000313" key="2">
    <source>
        <dbReference type="EMBL" id="RVW81481.1"/>
    </source>
</evidence>